<keyword evidence="6" id="KW-0732">Signal</keyword>
<evidence type="ECO:0000256" key="5">
    <source>
        <dbReference type="ARBA" id="ARBA00023002"/>
    </source>
</evidence>
<dbReference type="AlphaFoldDB" id="A0A5C3LXE8"/>
<protein>
    <submittedName>
        <fullName evidence="8">Glucooligosaccharide oxidase</fullName>
    </submittedName>
</protein>
<dbReference type="Pfam" id="PF01565">
    <property type="entry name" value="FAD_binding_4"/>
    <property type="match status" value="1"/>
</dbReference>
<accession>A0A5C3LXE8</accession>
<dbReference type="InterPro" id="IPR006094">
    <property type="entry name" value="Oxid_FAD_bind_N"/>
</dbReference>
<evidence type="ECO:0000256" key="1">
    <source>
        <dbReference type="ARBA" id="ARBA00001974"/>
    </source>
</evidence>
<dbReference type="EMBL" id="ML213607">
    <property type="protein sequence ID" value="TFK37512.1"/>
    <property type="molecule type" value="Genomic_DNA"/>
</dbReference>
<keyword evidence="9" id="KW-1185">Reference proteome</keyword>
<feature type="chain" id="PRO_5023020286" evidence="6">
    <location>
        <begin position="18"/>
        <end position="489"/>
    </location>
</feature>
<dbReference type="PROSITE" id="PS51387">
    <property type="entry name" value="FAD_PCMH"/>
    <property type="match status" value="1"/>
</dbReference>
<dbReference type="Pfam" id="PF08031">
    <property type="entry name" value="BBE"/>
    <property type="match status" value="1"/>
</dbReference>
<gene>
    <name evidence="8" type="ORF">BDQ12DRAFT_684795</name>
</gene>
<comment type="similarity">
    <text evidence="2">Belongs to the oxygen-dependent FAD-linked oxidoreductase family.</text>
</comment>
<feature type="signal peptide" evidence="6">
    <location>
        <begin position="1"/>
        <end position="17"/>
    </location>
</feature>
<dbReference type="Gene3D" id="3.30.465.10">
    <property type="match status" value="1"/>
</dbReference>
<dbReference type="PANTHER" id="PTHR42973:SF39">
    <property type="entry name" value="FAD-BINDING PCMH-TYPE DOMAIN-CONTAINING PROTEIN"/>
    <property type="match status" value="1"/>
</dbReference>
<evidence type="ECO:0000256" key="4">
    <source>
        <dbReference type="ARBA" id="ARBA00022827"/>
    </source>
</evidence>
<evidence type="ECO:0000259" key="7">
    <source>
        <dbReference type="PROSITE" id="PS51387"/>
    </source>
</evidence>
<dbReference type="GO" id="GO:0071949">
    <property type="term" value="F:FAD binding"/>
    <property type="evidence" value="ECO:0007669"/>
    <property type="project" value="InterPro"/>
</dbReference>
<dbReference type="Proteomes" id="UP000308652">
    <property type="component" value="Unassembled WGS sequence"/>
</dbReference>
<evidence type="ECO:0000256" key="3">
    <source>
        <dbReference type="ARBA" id="ARBA00022630"/>
    </source>
</evidence>
<dbReference type="PANTHER" id="PTHR42973">
    <property type="entry name" value="BINDING OXIDOREDUCTASE, PUTATIVE (AFU_ORTHOLOGUE AFUA_1G17690)-RELATED"/>
    <property type="match status" value="1"/>
</dbReference>
<dbReference type="GO" id="GO:0016491">
    <property type="term" value="F:oxidoreductase activity"/>
    <property type="evidence" value="ECO:0007669"/>
    <property type="project" value="UniProtKB-KW"/>
</dbReference>
<name>A0A5C3LXE8_9AGAR</name>
<dbReference type="SUPFAM" id="SSF56176">
    <property type="entry name" value="FAD-binding/transporter-associated domain-like"/>
    <property type="match status" value="1"/>
</dbReference>
<organism evidence="8 9">
    <name type="scientific">Crucibulum laeve</name>
    <dbReference type="NCBI Taxonomy" id="68775"/>
    <lineage>
        <taxon>Eukaryota</taxon>
        <taxon>Fungi</taxon>
        <taxon>Dikarya</taxon>
        <taxon>Basidiomycota</taxon>
        <taxon>Agaricomycotina</taxon>
        <taxon>Agaricomycetes</taxon>
        <taxon>Agaricomycetidae</taxon>
        <taxon>Agaricales</taxon>
        <taxon>Agaricineae</taxon>
        <taxon>Nidulariaceae</taxon>
        <taxon>Crucibulum</taxon>
    </lineage>
</organism>
<evidence type="ECO:0000313" key="9">
    <source>
        <dbReference type="Proteomes" id="UP000308652"/>
    </source>
</evidence>
<dbReference type="InterPro" id="IPR016166">
    <property type="entry name" value="FAD-bd_PCMH"/>
</dbReference>
<dbReference type="InterPro" id="IPR036318">
    <property type="entry name" value="FAD-bd_PCMH-like_sf"/>
</dbReference>
<feature type="domain" description="FAD-binding PCMH-type" evidence="7">
    <location>
        <begin position="50"/>
        <end position="220"/>
    </location>
</feature>
<reference evidence="8 9" key="1">
    <citation type="journal article" date="2019" name="Nat. Ecol. Evol.">
        <title>Megaphylogeny resolves global patterns of mushroom evolution.</title>
        <authorList>
            <person name="Varga T."/>
            <person name="Krizsan K."/>
            <person name="Foldi C."/>
            <person name="Dima B."/>
            <person name="Sanchez-Garcia M."/>
            <person name="Sanchez-Ramirez S."/>
            <person name="Szollosi G.J."/>
            <person name="Szarkandi J.G."/>
            <person name="Papp V."/>
            <person name="Albert L."/>
            <person name="Andreopoulos W."/>
            <person name="Angelini C."/>
            <person name="Antonin V."/>
            <person name="Barry K.W."/>
            <person name="Bougher N.L."/>
            <person name="Buchanan P."/>
            <person name="Buyck B."/>
            <person name="Bense V."/>
            <person name="Catcheside P."/>
            <person name="Chovatia M."/>
            <person name="Cooper J."/>
            <person name="Damon W."/>
            <person name="Desjardin D."/>
            <person name="Finy P."/>
            <person name="Geml J."/>
            <person name="Haridas S."/>
            <person name="Hughes K."/>
            <person name="Justo A."/>
            <person name="Karasinski D."/>
            <person name="Kautmanova I."/>
            <person name="Kiss B."/>
            <person name="Kocsube S."/>
            <person name="Kotiranta H."/>
            <person name="LaButti K.M."/>
            <person name="Lechner B.E."/>
            <person name="Liimatainen K."/>
            <person name="Lipzen A."/>
            <person name="Lukacs Z."/>
            <person name="Mihaltcheva S."/>
            <person name="Morgado L.N."/>
            <person name="Niskanen T."/>
            <person name="Noordeloos M.E."/>
            <person name="Ohm R.A."/>
            <person name="Ortiz-Santana B."/>
            <person name="Ovrebo C."/>
            <person name="Racz N."/>
            <person name="Riley R."/>
            <person name="Savchenko A."/>
            <person name="Shiryaev A."/>
            <person name="Soop K."/>
            <person name="Spirin V."/>
            <person name="Szebenyi C."/>
            <person name="Tomsovsky M."/>
            <person name="Tulloss R.E."/>
            <person name="Uehling J."/>
            <person name="Grigoriev I.V."/>
            <person name="Vagvolgyi C."/>
            <person name="Papp T."/>
            <person name="Martin F.M."/>
            <person name="Miettinen O."/>
            <person name="Hibbett D.S."/>
            <person name="Nagy L.G."/>
        </authorList>
    </citation>
    <scope>NUCLEOTIDE SEQUENCE [LARGE SCALE GENOMIC DNA]</scope>
    <source>
        <strain evidence="8 9">CBS 166.37</strain>
    </source>
</reference>
<sequence length="489" mass="53147">MFHSLAVLLLAAALVKSSDFRSEISGKGFDVIFPGAPLYQNVSQAYNLRFEFKPAVVAYPSSPQQVSDIVNTGAKYQYRVVARSGGHSYIANGLGGKDGVVVIDMSRFTHISVDSATAVIESGNRLGDIALALSTKNRGMPHGVCPYVGIGGHSAFGGYGFMSRMWGLTLDNVLEINLVLANGTITTASNSQNQDLFWALRGAGSSFGITTSIKVKTYPAPPSATVIQISWDLNIDQASDGLNSWQKFVLSDIPSQFGGEIVLAKGSTKGNVSFALRAAYYGPLDQVNSTIAPFLNTLPMSTDIKFTTGSYIDIVTYLGGAGTLNTTLPDVHDTFYAKSIMTPRDSPMTVASQKAFISYLANEGFSSRTSWFVEVELYGGSNSAINAIPLDSAAWAHRSSIFTFQLYASSGNRLPPYPSEGFQFVEGMADSIVNNNPKNWGYGAYPNYVDDKLEDWKQRYYNTHYARLHKLKKVYDPRGTFSFPTSIED</sequence>
<dbReference type="Gene3D" id="3.40.462.20">
    <property type="match status" value="1"/>
</dbReference>
<dbReference type="InterPro" id="IPR050416">
    <property type="entry name" value="FAD-linked_Oxidoreductase"/>
</dbReference>
<keyword evidence="5" id="KW-0560">Oxidoreductase</keyword>
<evidence type="ECO:0000256" key="2">
    <source>
        <dbReference type="ARBA" id="ARBA00005466"/>
    </source>
</evidence>
<dbReference type="InterPro" id="IPR012951">
    <property type="entry name" value="BBE"/>
</dbReference>
<dbReference type="InterPro" id="IPR016169">
    <property type="entry name" value="FAD-bd_PCMH_sub2"/>
</dbReference>
<evidence type="ECO:0000256" key="6">
    <source>
        <dbReference type="SAM" id="SignalP"/>
    </source>
</evidence>
<comment type="cofactor">
    <cofactor evidence="1">
        <name>FAD</name>
        <dbReference type="ChEBI" id="CHEBI:57692"/>
    </cofactor>
</comment>
<keyword evidence="3" id="KW-0285">Flavoprotein</keyword>
<dbReference type="OrthoDB" id="407275at2759"/>
<evidence type="ECO:0000313" key="8">
    <source>
        <dbReference type="EMBL" id="TFK37512.1"/>
    </source>
</evidence>
<keyword evidence="4" id="KW-0274">FAD</keyword>
<dbReference type="STRING" id="68775.A0A5C3LXE8"/>
<proteinExistence type="inferred from homology"/>